<feature type="transmembrane region" description="Helical" evidence="7">
    <location>
        <begin position="248"/>
        <end position="270"/>
    </location>
</feature>
<name>A0A921LSC7_9ACTN</name>
<evidence type="ECO:0000313" key="10">
    <source>
        <dbReference type="Proteomes" id="UP000746751"/>
    </source>
</evidence>
<dbReference type="CDD" id="cd06261">
    <property type="entry name" value="TM_PBP2"/>
    <property type="match status" value="1"/>
</dbReference>
<dbReference type="EMBL" id="DYVF01000011">
    <property type="protein sequence ID" value="HJG30013.1"/>
    <property type="molecule type" value="Genomic_DNA"/>
</dbReference>
<dbReference type="PANTHER" id="PTHR43744:SF3">
    <property type="entry name" value="LACTOSE TRANSPORT SYSTEM PERMEASE PROTEIN LACG"/>
    <property type="match status" value="1"/>
</dbReference>
<dbReference type="Gene3D" id="1.10.3720.10">
    <property type="entry name" value="MetI-like"/>
    <property type="match status" value="1"/>
</dbReference>
<feature type="transmembrane region" description="Helical" evidence="7">
    <location>
        <begin position="22"/>
        <end position="43"/>
    </location>
</feature>
<reference evidence="9" key="2">
    <citation type="submission" date="2021-09" db="EMBL/GenBank/DDBJ databases">
        <authorList>
            <person name="Gilroy R."/>
        </authorList>
    </citation>
    <scope>NUCLEOTIDE SEQUENCE</scope>
    <source>
        <strain evidence="9">ChiGjej2B2-7701</strain>
    </source>
</reference>
<gene>
    <name evidence="9" type="ORF">K8U80_01315</name>
</gene>
<feature type="transmembrane region" description="Helical" evidence="7">
    <location>
        <begin position="80"/>
        <end position="104"/>
    </location>
</feature>
<comment type="caution">
    <text evidence="9">The sequence shown here is derived from an EMBL/GenBank/DDBJ whole genome shotgun (WGS) entry which is preliminary data.</text>
</comment>
<dbReference type="PROSITE" id="PS50928">
    <property type="entry name" value="ABC_TM1"/>
    <property type="match status" value="1"/>
</dbReference>
<proteinExistence type="inferred from homology"/>
<reference evidence="9" key="1">
    <citation type="journal article" date="2021" name="PeerJ">
        <title>Extensive microbial diversity within the chicken gut microbiome revealed by metagenomics and culture.</title>
        <authorList>
            <person name="Gilroy R."/>
            <person name="Ravi A."/>
            <person name="Getino M."/>
            <person name="Pursley I."/>
            <person name="Horton D.L."/>
            <person name="Alikhan N.F."/>
            <person name="Baker D."/>
            <person name="Gharbi K."/>
            <person name="Hall N."/>
            <person name="Watson M."/>
            <person name="Adriaenssens E.M."/>
            <person name="Foster-Nyarko E."/>
            <person name="Jarju S."/>
            <person name="Secka A."/>
            <person name="Antonio M."/>
            <person name="Oren A."/>
            <person name="Chaudhuri R.R."/>
            <person name="La Ragione R."/>
            <person name="Hildebrand F."/>
            <person name="Pallen M.J."/>
        </authorList>
    </citation>
    <scope>NUCLEOTIDE SEQUENCE</scope>
    <source>
        <strain evidence="9">ChiGjej2B2-7701</strain>
    </source>
</reference>
<comment type="similarity">
    <text evidence="7">Belongs to the binding-protein-dependent transport system permease family.</text>
</comment>
<evidence type="ECO:0000256" key="3">
    <source>
        <dbReference type="ARBA" id="ARBA00022475"/>
    </source>
</evidence>
<evidence type="ECO:0000256" key="5">
    <source>
        <dbReference type="ARBA" id="ARBA00022989"/>
    </source>
</evidence>
<evidence type="ECO:0000256" key="4">
    <source>
        <dbReference type="ARBA" id="ARBA00022692"/>
    </source>
</evidence>
<keyword evidence="6 7" id="KW-0472">Membrane</keyword>
<protein>
    <submittedName>
        <fullName evidence="9">Carbohydrate ABC transporter permease</fullName>
    </submittedName>
</protein>
<dbReference type="Pfam" id="PF00528">
    <property type="entry name" value="BPD_transp_1"/>
    <property type="match status" value="1"/>
</dbReference>
<feature type="transmembrane region" description="Helical" evidence="7">
    <location>
        <begin position="149"/>
        <end position="170"/>
    </location>
</feature>
<accession>A0A921LSC7</accession>
<evidence type="ECO:0000256" key="1">
    <source>
        <dbReference type="ARBA" id="ARBA00004651"/>
    </source>
</evidence>
<keyword evidence="2 7" id="KW-0813">Transport</keyword>
<dbReference type="SUPFAM" id="SSF161098">
    <property type="entry name" value="MetI-like"/>
    <property type="match status" value="1"/>
</dbReference>
<feature type="domain" description="ABC transmembrane type-1" evidence="8">
    <location>
        <begin position="81"/>
        <end position="270"/>
    </location>
</feature>
<dbReference type="AlphaFoldDB" id="A0A921LSC7"/>
<dbReference type="GO" id="GO:0005886">
    <property type="term" value="C:plasma membrane"/>
    <property type="evidence" value="ECO:0007669"/>
    <property type="project" value="UniProtKB-SubCell"/>
</dbReference>
<evidence type="ECO:0000256" key="2">
    <source>
        <dbReference type="ARBA" id="ARBA00022448"/>
    </source>
</evidence>
<evidence type="ECO:0000313" key="9">
    <source>
        <dbReference type="EMBL" id="HJG30013.1"/>
    </source>
</evidence>
<dbReference type="InterPro" id="IPR000515">
    <property type="entry name" value="MetI-like"/>
</dbReference>
<sequence length="284" mass="31622">MSTASSLTTRAPRHMGRMLARALKYALLLFMAFIAVFPLYWLVVSSLKDVGEIFSPTLIPLRPTLENYADAHERIPIARMLLNSVVVSAAVTVCQLVTSVLLAYSLMRWDFKGKGVVYGVLSLTWLIPFQAIMVPNYVQVNSWGLKGNLMAIILPFMASAFASISMYQSFNAFPRALLDAARLENKSELGILIDIVLPSMASTIASLAILLFINSWNEYMWPVLVVNGMETAPIQIGLQSFMGSDTNLWGSLMAATTISCIPIFVLYLFMQRRIVDSFMKWGIK</sequence>
<dbReference type="PANTHER" id="PTHR43744">
    <property type="entry name" value="ABC TRANSPORTER PERMEASE PROTEIN MG189-RELATED-RELATED"/>
    <property type="match status" value="1"/>
</dbReference>
<evidence type="ECO:0000256" key="6">
    <source>
        <dbReference type="ARBA" id="ARBA00023136"/>
    </source>
</evidence>
<dbReference type="GO" id="GO:0055085">
    <property type="term" value="P:transmembrane transport"/>
    <property type="evidence" value="ECO:0007669"/>
    <property type="project" value="InterPro"/>
</dbReference>
<comment type="subcellular location">
    <subcellularLocation>
        <location evidence="1 7">Cell membrane</location>
        <topology evidence="1 7">Multi-pass membrane protein</topology>
    </subcellularLocation>
</comment>
<feature type="transmembrane region" description="Helical" evidence="7">
    <location>
        <begin position="116"/>
        <end position="137"/>
    </location>
</feature>
<evidence type="ECO:0000259" key="8">
    <source>
        <dbReference type="PROSITE" id="PS50928"/>
    </source>
</evidence>
<feature type="transmembrane region" description="Helical" evidence="7">
    <location>
        <begin position="191"/>
        <end position="213"/>
    </location>
</feature>
<keyword evidence="4 7" id="KW-0812">Transmembrane</keyword>
<dbReference type="Proteomes" id="UP000746751">
    <property type="component" value="Unassembled WGS sequence"/>
</dbReference>
<keyword evidence="3" id="KW-1003">Cell membrane</keyword>
<organism evidence="9 10">
    <name type="scientific">Collinsella ihumii</name>
    <dbReference type="NCBI Taxonomy" id="1720204"/>
    <lineage>
        <taxon>Bacteria</taxon>
        <taxon>Bacillati</taxon>
        <taxon>Actinomycetota</taxon>
        <taxon>Coriobacteriia</taxon>
        <taxon>Coriobacteriales</taxon>
        <taxon>Coriobacteriaceae</taxon>
        <taxon>Collinsella</taxon>
    </lineage>
</organism>
<evidence type="ECO:0000256" key="7">
    <source>
        <dbReference type="RuleBase" id="RU363032"/>
    </source>
</evidence>
<keyword evidence="5 7" id="KW-1133">Transmembrane helix</keyword>
<dbReference type="InterPro" id="IPR035906">
    <property type="entry name" value="MetI-like_sf"/>
</dbReference>